<keyword evidence="7 11" id="KW-0862">Zinc</keyword>
<dbReference type="GO" id="GO:0004222">
    <property type="term" value="F:metalloendopeptidase activity"/>
    <property type="evidence" value="ECO:0007669"/>
    <property type="project" value="InterPro"/>
</dbReference>
<dbReference type="InterPro" id="IPR036034">
    <property type="entry name" value="PDZ_sf"/>
</dbReference>
<name>A0A844GIZ7_9FIRM</name>
<dbReference type="PANTHER" id="PTHR42837">
    <property type="entry name" value="REGULATOR OF SIGMA-E PROTEASE RSEP"/>
    <property type="match status" value="1"/>
</dbReference>
<dbReference type="Pfam" id="PF17820">
    <property type="entry name" value="PDZ_6"/>
    <property type="match status" value="2"/>
</dbReference>
<protein>
    <recommendedName>
        <fullName evidence="11">Zinc metalloprotease</fullName>
        <ecNumber evidence="11">3.4.24.-</ecNumber>
    </recommendedName>
</protein>
<keyword evidence="8 11" id="KW-1133">Transmembrane helix</keyword>
<comment type="cofactor">
    <cofactor evidence="1 11">
        <name>Zn(2+)</name>
        <dbReference type="ChEBI" id="CHEBI:29105"/>
    </cofactor>
</comment>
<feature type="domain" description="PDZ" evidence="12">
    <location>
        <begin position="182"/>
        <end position="265"/>
    </location>
</feature>
<comment type="subcellular location">
    <subcellularLocation>
        <location evidence="2">Membrane</location>
        <topology evidence="2">Multi-pass membrane protein</topology>
    </subcellularLocation>
</comment>
<evidence type="ECO:0000256" key="9">
    <source>
        <dbReference type="ARBA" id="ARBA00023049"/>
    </source>
</evidence>
<feature type="transmembrane region" description="Helical" evidence="11">
    <location>
        <begin position="406"/>
        <end position="424"/>
    </location>
</feature>
<keyword evidence="6 11" id="KW-0378">Hydrolase</keyword>
<evidence type="ECO:0000313" key="13">
    <source>
        <dbReference type="EMBL" id="MTD60257.1"/>
    </source>
</evidence>
<dbReference type="GO" id="GO:0006508">
    <property type="term" value="P:proteolysis"/>
    <property type="evidence" value="ECO:0007669"/>
    <property type="project" value="UniProtKB-KW"/>
</dbReference>
<dbReference type="SUPFAM" id="SSF50156">
    <property type="entry name" value="PDZ domain-like"/>
    <property type="match status" value="2"/>
</dbReference>
<evidence type="ECO:0000256" key="3">
    <source>
        <dbReference type="ARBA" id="ARBA00007931"/>
    </source>
</evidence>
<dbReference type="Proteomes" id="UP000437824">
    <property type="component" value="Unassembled WGS sequence"/>
</dbReference>
<dbReference type="NCBIfam" id="TIGR00054">
    <property type="entry name" value="RIP metalloprotease RseP"/>
    <property type="match status" value="1"/>
</dbReference>
<sequence length="431" mass="47182">MKIIIAIIIFSAIILFHELGHFLLAKKNKIVVTEFSLGMGPRLLSTERNGTRYSLKLLPIGGSCAMLGEDTDEEDEPGTFNSAPVGGRIAVVAAGPVFNFIMAFVLSVIIVGMVGYEPSTVLSVKEGSAAEAAGLKEGDVITSYQGYHVDLGKDIYVYSYMNELKEGDTVRLTVKRDGEKKEISYQSDTNVRYLLGCNFKGDDTTAMTVESVMEGMPLDDAGVKEGDVITSINGVKIGNAQDYQDYIKENPLTGDPVELTYTRDGLEYHASITPKEYRTADSGFTYNIYCQKAKGLDVIRYGAVEVKYMIRTTVLSLKELCTGKLGVKDLSGPVGVVDAIGTTYEQSKSEGTVMLWMNMLNMAVLLSANLGVMNLLPFPALDGGRLVFLVVEAVRRKPINRQIEGMVHFAGLMLLMVLMVVVMYNDIVRIF</sequence>
<dbReference type="InterPro" id="IPR004387">
    <property type="entry name" value="Pept_M50_Zn"/>
</dbReference>
<keyword evidence="9 11" id="KW-0482">Metalloprotease</keyword>
<keyword evidence="11" id="KW-0479">Metal-binding</keyword>
<proteinExistence type="inferred from homology"/>
<keyword evidence="10 11" id="KW-0472">Membrane</keyword>
<evidence type="ECO:0000256" key="5">
    <source>
        <dbReference type="ARBA" id="ARBA00022692"/>
    </source>
</evidence>
<evidence type="ECO:0000313" key="14">
    <source>
        <dbReference type="Proteomes" id="UP000437824"/>
    </source>
</evidence>
<evidence type="ECO:0000256" key="7">
    <source>
        <dbReference type="ARBA" id="ARBA00022833"/>
    </source>
</evidence>
<evidence type="ECO:0000256" key="11">
    <source>
        <dbReference type="RuleBase" id="RU362031"/>
    </source>
</evidence>
<organism evidence="13 14">
    <name type="scientific">Blautia luti DSM 14534 = JCM 17040</name>
    <dbReference type="NCBI Taxonomy" id="649762"/>
    <lineage>
        <taxon>Bacteria</taxon>
        <taxon>Bacillati</taxon>
        <taxon>Bacillota</taxon>
        <taxon>Clostridia</taxon>
        <taxon>Lachnospirales</taxon>
        <taxon>Lachnospiraceae</taxon>
        <taxon>Blautia</taxon>
    </lineage>
</organism>
<keyword evidence="5 11" id="KW-0812">Transmembrane</keyword>
<dbReference type="GO" id="GO:0016020">
    <property type="term" value="C:membrane"/>
    <property type="evidence" value="ECO:0007669"/>
    <property type="project" value="UniProtKB-SubCell"/>
</dbReference>
<feature type="transmembrane region" description="Helical" evidence="11">
    <location>
        <begin position="89"/>
        <end position="116"/>
    </location>
</feature>
<evidence type="ECO:0000256" key="1">
    <source>
        <dbReference type="ARBA" id="ARBA00001947"/>
    </source>
</evidence>
<dbReference type="CDD" id="cd06163">
    <property type="entry name" value="S2P-M50_PDZ_RseP-like"/>
    <property type="match status" value="1"/>
</dbReference>
<dbReference type="SMART" id="SM00228">
    <property type="entry name" value="PDZ"/>
    <property type="match status" value="2"/>
</dbReference>
<dbReference type="InterPro" id="IPR001478">
    <property type="entry name" value="PDZ"/>
</dbReference>
<dbReference type="Pfam" id="PF02163">
    <property type="entry name" value="Peptidase_M50"/>
    <property type="match status" value="1"/>
</dbReference>
<dbReference type="InterPro" id="IPR008915">
    <property type="entry name" value="Peptidase_M50"/>
</dbReference>
<gene>
    <name evidence="13" type="primary">rseP</name>
    <name evidence="13" type="ORF">GKZ57_03010</name>
</gene>
<dbReference type="Gene3D" id="2.30.42.10">
    <property type="match status" value="2"/>
</dbReference>
<accession>A0A844GIZ7</accession>
<dbReference type="InterPro" id="IPR041489">
    <property type="entry name" value="PDZ_6"/>
</dbReference>
<dbReference type="EMBL" id="WMBC01000002">
    <property type="protein sequence ID" value="MTD60257.1"/>
    <property type="molecule type" value="Genomic_DNA"/>
</dbReference>
<dbReference type="CDD" id="cd23081">
    <property type="entry name" value="cpPDZ_EcRseP-like"/>
    <property type="match status" value="1"/>
</dbReference>
<feature type="transmembrane region" description="Helical" evidence="11">
    <location>
        <begin position="353"/>
        <end position="370"/>
    </location>
</feature>
<dbReference type="PROSITE" id="PS50106">
    <property type="entry name" value="PDZ"/>
    <property type="match status" value="1"/>
</dbReference>
<comment type="caution">
    <text evidence="13">The sequence shown here is derived from an EMBL/GenBank/DDBJ whole genome shotgun (WGS) entry which is preliminary data.</text>
</comment>
<evidence type="ECO:0000256" key="10">
    <source>
        <dbReference type="ARBA" id="ARBA00023136"/>
    </source>
</evidence>
<keyword evidence="4 13" id="KW-0645">Protease</keyword>
<dbReference type="AlphaFoldDB" id="A0A844GIZ7"/>
<evidence type="ECO:0000259" key="12">
    <source>
        <dbReference type="PROSITE" id="PS50106"/>
    </source>
</evidence>
<evidence type="ECO:0000256" key="8">
    <source>
        <dbReference type="ARBA" id="ARBA00022989"/>
    </source>
</evidence>
<evidence type="ECO:0000256" key="2">
    <source>
        <dbReference type="ARBA" id="ARBA00004141"/>
    </source>
</evidence>
<reference evidence="13 14" key="1">
    <citation type="submission" date="2019-11" db="EMBL/GenBank/DDBJ databases">
        <title>Draft genome sequence of Blautia luti DSM 14534T, isolated from human stool.</title>
        <authorList>
            <person name="Ortiz R."/>
            <person name="Melis-Arcos F."/>
            <person name="Covarrubias P."/>
            <person name="Cardenas J.P."/>
            <person name="Perez-Donoso J."/>
            <person name="Almonacid D."/>
        </authorList>
    </citation>
    <scope>NUCLEOTIDE SEQUENCE [LARGE SCALE GENOMIC DNA]</scope>
    <source>
        <strain evidence="13 14">DSM 14534</strain>
    </source>
</reference>
<dbReference type="EC" id="3.4.24.-" evidence="11"/>
<dbReference type="GO" id="GO:0046872">
    <property type="term" value="F:metal ion binding"/>
    <property type="evidence" value="ECO:0007669"/>
    <property type="project" value="UniProtKB-KW"/>
</dbReference>
<evidence type="ECO:0000256" key="4">
    <source>
        <dbReference type="ARBA" id="ARBA00022670"/>
    </source>
</evidence>
<comment type="similarity">
    <text evidence="3 11">Belongs to the peptidase M50B family.</text>
</comment>
<dbReference type="PANTHER" id="PTHR42837:SF2">
    <property type="entry name" value="MEMBRANE METALLOPROTEASE ARASP2, CHLOROPLASTIC-RELATED"/>
    <property type="match status" value="1"/>
</dbReference>
<evidence type="ECO:0000256" key="6">
    <source>
        <dbReference type="ARBA" id="ARBA00022801"/>
    </source>
</evidence>